<sequence>MEIKPKIGIDCIQFGMTMDEVRSLWGQPESIRYFTALKDRPEDRSVIWEYTNGMEIDFSSEDNFLASCITSHSDKAELNNNCIVGKTIAELKAVYPNIVLDDDFEENGQDYVLQEFELSFWVSDGFVVNVTVFPEYDESGNNIIWPGEGC</sequence>
<keyword evidence="2" id="KW-1185">Reference proteome</keyword>
<evidence type="ECO:0000313" key="2">
    <source>
        <dbReference type="Proteomes" id="UP000032568"/>
    </source>
</evidence>
<dbReference type="AlphaFoldDB" id="A0AAE9YM18"/>
<reference evidence="1 2" key="1">
    <citation type="journal article" date="2015" name="Genome Announc.">
        <title>Draft Genome Sequences of Marine Isolates of Thalassomonas viridans and Thalassomonas actiniarum.</title>
        <authorList>
            <person name="Olonade I."/>
            <person name="van Zyl L.J."/>
            <person name="Trindade M."/>
        </authorList>
    </citation>
    <scope>NUCLEOTIDE SEQUENCE [LARGE SCALE GENOMIC DNA]</scope>
    <source>
        <strain evidence="1 2">A5K-106</strain>
    </source>
</reference>
<organism evidence="1 2">
    <name type="scientific">Thalassomonas actiniarum</name>
    <dbReference type="NCBI Taxonomy" id="485447"/>
    <lineage>
        <taxon>Bacteria</taxon>
        <taxon>Pseudomonadati</taxon>
        <taxon>Pseudomonadota</taxon>
        <taxon>Gammaproteobacteria</taxon>
        <taxon>Alteromonadales</taxon>
        <taxon>Colwelliaceae</taxon>
        <taxon>Thalassomonas</taxon>
    </lineage>
</organism>
<proteinExistence type="predicted"/>
<dbReference type="KEGG" id="tact:SG35_019225"/>
<dbReference type="Proteomes" id="UP000032568">
    <property type="component" value="Chromosome"/>
</dbReference>
<dbReference type="EMBL" id="CP059735">
    <property type="protein sequence ID" value="WDD97437.1"/>
    <property type="molecule type" value="Genomic_DNA"/>
</dbReference>
<name>A0AAE9YM18_9GAMM</name>
<protein>
    <submittedName>
        <fullName evidence="1">Uncharacterized protein</fullName>
    </submittedName>
</protein>
<gene>
    <name evidence="1" type="ORF">SG35_019225</name>
</gene>
<accession>A0AAE9YM18</accession>
<evidence type="ECO:0000313" key="1">
    <source>
        <dbReference type="EMBL" id="WDD97437.1"/>
    </source>
</evidence>
<reference evidence="1 2" key="2">
    <citation type="journal article" date="2022" name="Mar. Drugs">
        <title>Bioassay-Guided Fractionation Leads to the Detection of Cholic Acid Generated by the Rare Thalassomonas sp.</title>
        <authorList>
            <person name="Pheiffer F."/>
            <person name="Schneider Y.K."/>
            <person name="Hansen E.H."/>
            <person name="Andersen J.H."/>
            <person name="Isaksson J."/>
            <person name="Busche T."/>
            <person name="R C."/>
            <person name="Kalinowski J."/>
            <person name="Zyl L.V."/>
            <person name="Trindade M."/>
        </authorList>
    </citation>
    <scope>NUCLEOTIDE SEQUENCE [LARGE SCALE GENOMIC DNA]</scope>
    <source>
        <strain evidence="1 2">A5K-106</strain>
    </source>
</reference>